<dbReference type="EMBL" id="ACPB03000321">
    <property type="status" value="NOT_ANNOTATED_CDS"/>
    <property type="molecule type" value="Genomic_DNA"/>
</dbReference>
<reference evidence="2" key="1">
    <citation type="submission" date="2013-04" db="EMBL/GenBank/DDBJ databases">
        <title>An insight into the transcriptome of the digestive tract of the blood sucking bug, Rhodnius prolixus.</title>
        <authorList>
            <person name="Ribeiro J.M.C."/>
            <person name="Genta F.A."/>
            <person name="Sorgine M.H.F."/>
            <person name="Paiva-Silva G.O."/>
            <person name="Majerowicz D."/>
            <person name="Medeiros M."/>
            <person name="Koerich L."/>
            <person name="Terra W.R."/>
            <person name="Ferreira C."/>
            <person name="Pimentel A.C."/>
            <person name="Bisch P.M."/>
            <person name="Diniz M.M.P."/>
            <person name="Nascimento R."/>
            <person name="Salmon D."/>
            <person name="Silber A.M."/>
            <person name="Alves M."/>
            <person name="Oliveira M.F."/>
            <person name="Gondim K.C."/>
            <person name="Silva Neto M.A.C."/>
            <person name="Atella G.C."/>
            <person name="Araujo H."/>
            <person name="Dias F.S."/>
            <person name="Polycarpo C.R."/>
            <person name="Fampa P."/>
            <person name="Melo A.C."/>
            <person name="Tanaka A.S."/>
            <person name="Balczun C."/>
            <person name="Oliveira J.H.M."/>
            <person name="Goncalves R."/>
            <person name="Lazoski C."/>
            <person name="Pereira M.A."/>
            <person name="Rivera-Pomar R."/>
            <person name="Diambra L."/>
            <person name="Schaub G.A."/>
            <person name="Garcia E.S."/>
            <person name="Azambuja P."/>
            <person name="Braz G.R.C."/>
            <person name="Oliveira P.L."/>
        </authorList>
    </citation>
    <scope>NUCLEOTIDE SEQUENCE</scope>
</reference>
<dbReference type="AlphaFoldDB" id="R4G3K8"/>
<dbReference type="PANTHER" id="PTHR11012:SF56">
    <property type="entry name" value="CHK KINASE-LIKE DOMAIN-CONTAINING PROTEIN-RELATED"/>
    <property type="match status" value="1"/>
</dbReference>
<dbReference type="InterPro" id="IPR015897">
    <property type="entry name" value="CHK_kinase-like"/>
</dbReference>
<dbReference type="HOGENOM" id="CLU_010718_1_0_1"/>
<dbReference type="GeneID" id="141453707"/>
<dbReference type="eggNOG" id="ENOG502RZD1">
    <property type="taxonomic scope" value="Eukaryota"/>
</dbReference>
<evidence type="ECO:0000259" key="1">
    <source>
        <dbReference type="SMART" id="SM00587"/>
    </source>
</evidence>
<organism evidence="2">
    <name type="scientific">Rhodnius prolixus</name>
    <name type="common">Triatomid bug</name>
    <dbReference type="NCBI Taxonomy" id="13249"/>
    <lineage>
        <taxon>Eukaryota</taxon>
        <taxon>Metazoa</taxon>
        <taxon>Ecdysozoa</taxon>
        <taxon>Arthropoda</taxon>
        <taxon>Hexapoda</taxon>
        <taxon>Insecta</taxon>
        <taxon>Pterygota</taxon>
        <taxon>Neoptera</taxon>
        <taxon>Paraneoptera</taxon>
        <taxon>Hemiptera</taxon>
        <taxon>Heteroptera</taxon>
        <taxon>Panheteroptera</taxon>
        <taxon>Cimicomorpha</taxon>
        <taxon>Reduviidae</taxon>
        <taxon>Triatominae</taxon>
        <taxon>Rhodnius</taxon>
    </lineage>
</organism>
<reference evidence="4" key="2">
    <citation type="submission" date="2015-04" db="EMBL/GenBank/DDBJ databases">
        <authorList>
            <person name="Wilson R.K."/>
            <person name="Warren W."/>
            <person name="Dotson E."/>
            <person name="Oliveira P.L."/>
        </authorList>
    </citation>
    <scope>NUCLEOTIDE SEQUENCE</scope>
</reference>
<evidence type="ECO:0000313" key="4">
    <source>
        <dbReference type="Proteomes" id="UP000015103"/>
    </source>
</evidence>
<evidence type="ECO:0000313" key="2">
    <source>
        <dbReference type="EMBL" id="JAA75390.1"/>
    </source>
</evidence>
<dbReference type="InterPro" id="IPR011009">
    <property type="entry name" value="Kinase-like_dom_sf"/>
</dbReference>
<evidence type="ECO:0000313" key="3">
    <source>
        <dbReference type="EnsemblMetazoa" id="RPRC000620-PA"/>
    </source>
</evidence>
<dbReference type="Pfam" id="PF02958">
    <property type="entry name" value="EcKL"/>
    <property type="match status" value="1"/>
</dbReference>
<dbReference type="Gene3D" id="3.90.1200.10">
    <property type="match status" value="1"/>
</dbReference>
<dbReference type="SUPFAM" id="SSF56112">
    <property type="entry name" value="Protein kinase-like (PK-like)"/>
    <property type="match status" value="1"/>
</dbReference>
<keyword evidence="4" id="KW-1185">Reference proteome</keyword>
<proteinExistence type="evidence at transcript level"/>
<dbReference type="OMA" id="HQELTEN"/>
<feature type="domain" description="CHK kinase-like" evidence="1">
    <location>
        <begin position="121"/>
        <end position="314"/>
    </location>
</feature>
<dbReference type="EnsemblMetazoa" id="RPRC000620-RA">
    <property type="protein sequence ID" value="RPRC000620-PA"/>
    <property type="gene ID" value="RPRC000620"/>
</dbReference>
<sequence length="401" mass="47766">MKQEFLEFLLKSKENSDVVKVINIYNEPALNKGENFMSSISRYTVKVLLKSGETSILHLIVKSFPEEKKHCAFLTEFSFFKNEIQAYSQLLCKMKELMEEFSDKRDTLWCEMLGFKPYNQLILQDLKHLQFHPMDRRKNLDYDHSKFLIQSMARFHAMSVTLLKRNSVCADDFEPYTFAKKKAVKFFFWSCLRTMEKAVKKSWGSEWIYFADLLRDIAENLYEKLQELAQVDFSRFNVINHGDTWTNNFLFKHVDGTNTPCGLKFVDYQLTHYNSFAWDLTYFCYTSILPELRRAKCMEFVKIYHQELTENLLFFKYPIEEIPTLKHVIQEMNRIKFYGFLLLTSIYPWTTAETDDPYDVEKALTNEENPDTAVNVEIFTCLKYRRMVQNDFKEFVKEGII</sequence>
<reference evidence="3" key="3">
    <citation type="submission" date="2015-05" db="UniProtKB">
        <authorList>
            <consortium name="EnsemblMetazoa"/>
        </authorList>
    </citation>
    <scope>IDENTIFICATION</scope>
</reference>
<name>R4G3K8_RHOPR</name>
<dbReference type="EMBL" id="GAHY01002120">
    <property type="protein sequence ID" value="JAA75390.1"/>
    <property type="molecule type" value="mRNA"/>
</dbReference>
<dbReference type="VEuPathDB" id="VectorBase:RPRC000620"/>
<dbReference type="InterPro" id="IPR004119">
    <property type="entry name" value="EcKL"/>
</dbReference>
<dbReference type="Proteomes" id="UP000015103">
    <property type="component" value="Unassembled WGS sequence"/>
</dbReference>
<dbReference type="RefSeq" id="XP_073983333.1">
    <property type="nucleotide sequence ID" value="XM_074127232.1"/>
</dbReference>
<dbReference type="SMART" id="SM00587">
    <property type="entry name" value="CHK"/>
    <property type="match status" value="1"/>
</dbReference>
<protein>
    <submittedName>
        <fullName evidence="3">CHK domain-containing protein</fullName>
    </submittedName>
</protein>
<accession>R4G3K8</accession>
<dbReference type="PANTHER" id="PTHR11012">
    <property type="entry name" value="PROTEIN KINASE-LIKE DOMAIN-CONTAINING"/>
    <property type="match status" value="1"/>
</dbReference>